<sequence length="112" mass="12148">MDQAEAQDAQLQDAPQEQLALLFSRPDGIVARPHVHGLHSQCSPQPQVVCSRCPPLPDVHLQSLPPGHGTAHPHLSSHPMPDRRLLISSTGLRLRSPHLNQLAAVVALGEHK</sequence>
<evidence type="ECO:0000256" key="1">
    <source>
        <dbReference type="SAM" id="MobiDB-lite"/>
    </source>
</evidence>
<evidence type="ECO:0000313" key="2">
    <source>
        <dbReference type="EnsemblPlants" id="Zm00001eb022390_P001"/>
    </source>
</evidence>
<name>A0A804LMS7_MAIZE</name>
<evidence type="ECO:0000313" key="3">
    <source>
        <dbReference type="Proteomes" id="UP000007305"/>
    </source>
</evidence>
<reference evidence="2" key="3">
    <citation type="submission" date="2021-05" db="UniProtKB">
        <authorList>
            <consortium name="EnsemblPlants"/>
        </authorList>
    </citation>
    <scope>IDENTIFICATION</scope>
    <source>
        <strain evidence="2">cv. B73</strain>
    </source>
</reference>
<organism evidence="2 3">
    <name type="scientific">Zea mays</name>
    <name type="common">Maize</name>
    <dbReference type="NCBI Taxonomy" id="4577"/>
    <lineage>
        <taxon>Eukaryota</taxon>
        <taxon>Viridiplantae</taxon>
        <taxon>Streptophyta</taxon>
        <taxon>Embryophyta</taxon>
        <taxon>Tracheophyta</taxon>
        <taxon>Spermatophyta</taxon>
        <taxon>Magnoliopsida</taxon>
        <taxon>Liliopsida</taxon>
        <taxon>Poales</taxon>
        <taxon>Poaceae</taxon>
        <taxon>PACMAD clade</taxon>
        <taxon>Panicoideae</taxon>
        <taxon>Andropogonodae</taxon>
        <taxon>Andropogoneae</taxon>
        <taxon>Tripsacinae</taxon>
        <taxon>Zea</taxon>
    </lineage>
</organism>
<keyword evidence="3" id="KW-1185">Reference proteome</keyword>
<reference evidence="2" key="2">
    <citation type="submission" date="2019-07" db="EMBL/GenBank/DDBJ databases">
        <authorList>
            <person name="Seetharam A."/>
            <person name="Woodhouse M."/>
            <person name="Cannon E."/>
        </authorList>
    </citation>
    <scope>NUCLEOTIDE SEQUENCE [LARGE SCALE GENOMIC DNA]</scope>
    <source>
        <strain evidence="2">cv. B73</strain>
    </source>
</reference>
<dbReference type="InParanoid" id="A0A804LMS7"/>
<dbReference type="AlphaFoldDB" id="A0A804LMS7"/>
<dbReference type="Gramene" id="Zm00001eb022390_T001">
    <property type="protein sequence ID" value="Zm00001eb022390_P001"/>
    <property type="gene ID" value="Zm00001eb022390"/>
</dbReference>
<protein>
    <submittedName>
        <fullName evidence="2">Uncharacterized protein</fullName>
    </submittedName>
</protein>
<reference evidence="3" key="1">
    <citation type="submission" date="2015-12" db="EMBL/GenBank/DDBJ databases">
        <title>Update maize B73 reference genome by single molecule sequencing technologies.</title>
        <authorList>
            <consortium name="Maize Genome Sequencing Project"/>
            <person name="Ware D."/>
        </authorList>
    </citation>
    <scope>NUCLEOTIDE SEQUENCE [LARGE SCALE GENOMIC DNA]</scope>
    <source>
        <strain evidence="3">cv. B73</strain>
    </source>
</reference>
<accession>A0A804LMS7</accession>
<feature type="region of interest" description="Disordered" evidence="1">
    <location>
        <begin position="61"/>
        <end position="82"/>
    </location>
</feature>
<dbReference type="Proteomes" id="UP000007305">
    <property type="component" value="Chromosome 1"/>
</dbReference>
<proteinExistence type="predicted"/>
<dbReference type="EnsemblPlants" id="Zm00001eb022390_T001">
    <property type="protein sequence ID" value="Zm00001eb022390_P001"/>
    <property type="gene ID" value="Zm00001eb022390"/>
</dbReference>